<proteinExistence type="inferred from homology"/>
<dbReference type="Pfam" id="PF03073">
    <property type="entry name" value="TspO_MBR"/>
    <property type="match status" value="1"/>
</dbReference>
<evidence type="ECO:0000256" key="6">
    <source>
        <dbReference type="SAM" id="Phobius"/>
    </source>
</evidence>
<dbReference type="Proteomes" id="UP000677244">
    <property type="component" value="Unassembled WGS sequence"/>
</dbReference>
<feature type="transmembrane region" description="Helical" evidence="6">
    <location>
        <begin position="12"/>
        <end position="30"/>
    </location>
</feature>
<keyword evidence="3 6" id="KW-0812">Transmembrane</keyword>
<comment type="similarity">
    <text evidence="2">Belongs to the TspO/BZRP family.</text>
</comment>
<sequence>MQLEQTGKQRRLKWWQLALLSIVVTALGGLSGRRSKKSERALYNEELKQAPWAPPAWVFGPAWTVNNFFVLQALKKLVQETGSHRKKLLTLQVFIWIIFFSFNYIYFKRKSTGLAFLWTMVDTMLAASSFTIALRQNKQLAWRYLPLLGWTGYASSLAGYQALENSKN</sequence>
<dbReference type="InterPro" id="IPR038330">
    <property type="entry name" value="TspO/MBR-related_sf"/>
</dbReference>
<evidence type="ECO:0000313" key="7">
    <source>
        <dbReference type="EMBL" id="MBO9202136.1"/>
    </source>
</evidence>
<dbReference type="CDD" id="cd15904">
    <property type="entry name" value="TSPO_MBR"/>
    <property type="match status" value="1"/>
</dbReference>
<accession>A0ABS3YYA1</accession>
<protein>
    <submittedName>
        <fullName evidence="7">Tryptophan-rich sensory protein</fullName>
    </submittedName>
</protein>
<comment type="caution">
    <text evidence="7">The sequence shown here is derived from an EMBL/GenBank/DDBJ whole genome shotgun (WGS) entry which is preliminary data.</text>
</comment>
<dbReference type="Gene3D" id="1.20.1260.100">
    <property type="entry name" value="TspO/MBR protein"/>
    <property type="match status" value="1"/>
</dbReference>
<reference evidence="7 8" key="1">
    <citation type="submission" date="2021-03" db="EMBL/GenBank/DDBJ databases">
        <title>Assistant Professor.</title>
        <authorList>
            <person name="Huq M.A."/>
        </authorList>
    </citation>
    <scope>NUCLEOTIDE SEQUENCE [LARGE SCALE GENOMIC DNA]</scope>
    <source>
        <strain evidence="7 8">MAH-29</strain>
    </source>
</reference>
<dbReference type="EMBL" id="JAGHKO010000004">
    <property type="protein sequence ID" value="MBO9202136.1"/>
    <property type="molecule type" value="Genomic_DNA"/>
</dbReference>
<keyword evidence="5 6" id="KW-0472">Membrane</keyword>
<name>A0ABS3YYA1_9BACT</name>
<keyword evidence="4 6" id="KW-1133">Transmembrane helix</keyword>
<evidence type="ECO:0000313" key="8">
    <source>
        <dbReference type="Proteomes" id="UP000677244"/>
    </source>
</evidence>
<dbReference type="PANTHER" id="PTHR10057:SF0">
    <property type="entry name" value="TRANSLOCATOR PROTEIN"/>
    <property type="match status" value="1"/>
</dbReference>
<organism evidence="7 8">
    <name type="scientific">Niastella soli</name>
    <dbReference type="NCBI Taxonomy" id="2821487"/>
    <lineage>
        <taxon>Bacteria</taxon>
        <taxon>Pseudomonadati</taxon>
        <taxon>Bacteroidota</taxon>
        <taxon>Chitinophagia</taxon>
        <taxon>Chitinophagales</taxon>
        <taxon>Chitinophagaceae</taxon>
        <taxon>Niastella</taxon>
    </lineage>
</organism>
<feature type="transmembrane region" description="Helical" evidence="6">
    <location>
        <begin position="113"/>
        <end position="132"/>
    </location>
</feature>
<evidence type="ECO:0000256" key="1">
    <source>
        <dbReference type="ARBA" id="ARBA00004141"/>
    </source>
</evidence>
<evidence type="ECO:0000256" key="4">
    <source>
        <dbReference type="ARBA" id="ARBA00022989"/>
    </source>
</evidence>
<dbReference type="PANTHER" id="PTHR10057">
    <property type="entry name" value="PERIPHERAL-TYPE BENZODIAZEPINE RECEPTOR"/>
    <property type="match status" value="1"/>
</dbReference>
<evidence type="ECO:0000256" key="3">
    <source>
        <dbReference type="ARBA" id="ARBA00022692"/>
    </source>
</evidence>
<evidence type="ECO:0000256" key="5">
    <source>
        <dbReference type="ARBA" id="ARBA00023136"/>
    </source>
</evidence>
<feature type="transmembrane region" description="Helical" evidence="6">
    <location>
        <begin position="144"/>
        <end position="163"/>
    </location>
</feature>
<keyword evidence="8" id="KW-1185">Reference proteome</keyword>
<dbReference type="InterPro" id="IPR004307">
    <property type="entry name" value="TspO_MBR"/>
</dbReference>
<dbReference type="RefSeq" id="WP_209140187.1">
    <property type="nucleotide sequence ID" value="NZ_JAGHKO010000004.1"/>
</dbReference>
<gene>
    <name evidence="7" type="ORF">J7I42_17760</name>
</gene>
<comment type="subcellular location">
    <subcellularLocation>
        <location evidence="1">Membrane</location>
        <topology evidence="1">Multi-pass membrane protein</topology>
    </subcellularLocation>
</comment>
<evidence type="ECO:0000256" key="2">
    <source>
        <dbReference type="ARBA" id="ARBA00007524"/>
    </source>
</evidence>
<feature type="transmembrane region" description="Helical" evidence="6">
    <location>
        <begin position="88"/>
        <end position="107"/>
    </location>
</feature>